<feature type="compositionally biased region" description="Polar residues" evidence="1">
    <location>
        <begin position="63"/>
        <end position="73"/>
    </location>
</feature>
<protein>
    <submittedName>
        <fullName evidence="2">Uncharacterized protein</fullName>
    </submittedName>
</protein>
<proteinExistence type="predicted"/>
<reference evidence="2 3" key="1">
    <citation type="journal article" date="2012" name="PLoS Pathog.">
        <title>Diverse lifestyles and strategies of plant pathogenesis encoded in the genomes of eighteen Dothideomycetes fungi.</title>
        <authorList>
            <person name="Ohm R.A."/>
            <person name="Feau N."/>
            <person name="Henrissat B."/>
            <person name="Schoch C.L."/>
            <person name="Horwitz B.A."/>
            <person name="Barry K.W."/>
            <person name="Condon B.J."/>
            <person name="Copeland A.C."/>
            <person name="Dhillon B."/>
            <person name="Glaser F."/>
            <person name="Hesse C.N."/>
            <person name="Kosti I."/>
            <person name="LaButti K."/>
            <person name="Lindquist E.A."/>
            <person name="Lucas S."/>
            <person name="Salamov A.A."/>
            <person name="Bradshaw R.E."/>
            <person name="Ciuffetti L."/>
            <person name="Hamelin R.C."/>
            <person name="Kema G.H.J."/>
            <person name="Lawrence C."/>
            <person name="Scott J.A."/>
            <person name="Spatafora J.W."/>
            <person name="Turgeon B.G."/>
            <person name="de Wit P.J.G.M."/>
            <person name="Zhong S."/>
            <person name="Goodwin S.B."/>
            <person name="Grigoriev I.V."/>
        </authorList>
    </citation>
    <scope>NUCLEOTIDE SEQUENCE [LARGE SCALE GENOMIC DNA]</scope>
    <source>
        <strain evidence="2 3">CIRAD86</strain>
    </source>
</reference>
<dbReference type="VEuPathDB" id="FungiDB:MYCFIDRAFT_172594"/>
<evidence type="ECO:0000256" key="1">
    <source>
        <dbReference type="SAM" id="MobiDB-lite"/>
    </source>
</evidence>
<evidence type="ECO:0000313" key="2">
    <source>
        <dbReference type="EMBL" id="EME86900.1"/>
    </source>
</evidence>
<dbReference type="HOGENOM" id="CLU_1993599_0_0_1"/>
<dbReference type="EMBL" id="KB446556">
    <property type="protein sequence ID" value="EME86900.1"/>
    <property type="molecule type" value="Genomic_DNA"/>
</dbReference>
<sequence>MSKCRFIPPFHSLGTDDCGLTSAQSPFQAVISSRLHGDAVAIHIPIAKRRTGPYPLVHYDSPSPHQSSQNQIRSGAAESMNGCLFPSLSGRRGHVVSWTLIVKEETARQTSIEVFPTCRTLPPAV</sequence>
<dbReference type="RefSeq" id="XP_007924021.1">
    <property type="nucleotide sequence ID" value="XM_007925830.1"/>
</dbReference>
<dbReference type="GeneID" id="19332821"/>
<accession>M2ZAP9</accession>
<dbReference type="Proteomes" id="UP000016932">
    <property type="component" value="Unassembled WGS sequence"/>
</dbReference>
<name>M2ZAP9_PSEFD</name>
<dbReference type="AlphaFoldDB" id="M2ZAP9"/>
<keyword evidence="3" id="KW-1185">Reference proteome</keyword>
<gene>
    <name evidence="2" type="ORF">MYCFIDRAFT_172594</name>
</gene>
<feature type="region of interest" description="Disordered" evidence="1">
    <location>
        <begin position="55"/>
        <end position="76"/>
    </location>
</feature>
<dbReference type="KEGG" id="pfj:MYCFIDRAFT_172594"/>
<organism evidence="2 3">
    <name type="scientific">Pseudocercospora fijiensis (strain CIRAD86)</name>
    <name type="common">Black leaf streak disease fungus</name>
    <name type="synonym">Mycosphaerella fijiensis</name>
    <dbReference type="NCBI Taxonomy" id="383855"/>
    <lineage>
        <taxon>Eukaryota</taxon>
        <taxon>Fungi</taxon>
        <taxon>Dikarya</taxon>
        <taxon>Ascomycota</taxon>
        <taxon>Pezizomycotina</taxon>
        <taxon>Dothideomycetes</taxon>
        <taxon>Dothideomycetidae</taxon>
        <taxon>Mycosphaerellales</taxon>
        <taxon>Mycosphaerellaceae</taxon>
        <taxon>Pseudocercospora</taxon>
    </lineage>
</organism>
<evidence type="ECO:0000313" key="3">
    <source>
        <dbReference type="Proteomes" id="UP000016932"/>
    </source>
</evidence>